<protein>
    <submittedName>
        <fullName evidence="6">HAD superfamily hydrolase (TIGR01490 family)</fullName>
    </submittedName>
</protein>
<sequence>MGVVSAPRPPGPRISHRPRRVAAFFDLDKTIIATSSVFAFNKSFLDEGLLSRRSVIDLAYTQLAFSLSDADDEQMQKVRQAMATATRGWAPEQVERIVTEALTEKVSPTVYAEAQELLAEHRALGHDLVIVSASGEELVAPIARMLGVDHYAGTRMNRDENGRYGGEIEFYCQGPGKAEAIRGFADRYGYDLDASYAYSDSSTDLPMLELVGHPTVINPDRALRREALERGWPILTFSNPTPLLPTLERATGPIVGVGAIVVAMSAAAAAFARGARRAAP</sequence>
<accession>A0A4R3ZTF0</accession>
<keyword evidence="5" id="KW-0472">Membrane</keyword>
<dbReference type="GO" id="GO:0016787">
    <property type="term" value="F:hydrolase activity"/>
    <property type="evidence" value="ECO:0007669"/>
    <property type="project" value="UniProtKB-KW"/>
</dbReference>
<keyword evidence="3 6" id="KW-0378">Hydrolase</keyword>
<dbReference type="InterPro" id="IPR006385">
    <property type="entry name" value="HAD_hydro_SerB1"/>
</dbReference>
<dbReference type="Gene3D" id="1.20.1440.100">
    <property type="entry name" value="SG protein - dephosphorylation function"/>
    <property type="match status" value="1"/>
</dbReference>
<evidence type="ECO:0000256" key="3">
    <source>
        <dbReference type="ARBA" id="ARBA00022801"/>
    </source>
</evidence>
<gene>
    <name evidence="6" type="ORF">EDD19_11143</name>
</gene>
<comment type="similarity">
    <text evidence="1">Belongs to the HAD-like hydrolase superfamily. SerB family.</text>
</comment>
<dbReference type="AlphaFoldDB" id="A0A4R3ZTF0"/>
<evidence type="ECO:0000256" key="5">
    <source>
        <dbReference type="SAM" id="Phobius"/>
    </source>
</evidence>
<keyword evidence="5" id="KW-1133">Transmembrane helix</keyword>
<dbReference type="Proteomes" id="UP000295805">
    <property type="component" value="Unassembled WGS sequence"/>
</dbReference>
<dbReference type="EMBL" id="SMCX01000011">
    <property type="protein sequence ID" value="TCW23608.1"/>
    <property type="molecule type" value="Genomic_DNA"/>
</dbReference>
<dbReference type="InterPro" id="IPR023214">
    <property type="entry name" value="HAD_sf"/>
</dbReference>
<keyword evidence="2" id="KW-0479">Metal-binding</keyword>
<evidence type="ECO:0000256" key="4">
    <source>
        <dbReference type="ARBA" id="ARBA00022842"/>
    </source>
</evidence>
<dbReference type="NCBIfam" id="TIGR01490">
    <property type="entry name" value="HAD-SF-IB-hyp1"/>
    <property type="match status" value="1"/>
</dbReference>
<proteinExistence type="inferred from homology"/>
<dbReference type="SUPFAM" id="SSF56784">
    <property type="entry name" value="HAD-like"/>
    <property type="match status" value="1"/>
</dbReference>
<dbReference type="PANTHER" id="PTHR43344">
    <property type="entry name" value="PHOSPHOSERINE PHOSPHATASE"/>
    <property type="match status" value="1"/>
</dbReference>
<evidence type="ECO:0000256" key="1">
    <source>
        <dbReference type="ARBA" id="ARBA00009184"/>
    </source>
</evidence>
<keyword evidence="5" id="KW-0812">Transmembrane</keyword>
<dbReference type="PANTHER" id="PTHR43344:SF13">
    <property type="entry name" value="PHOSPHATASE RV3661-RELATED"/>
    <property type="match status" value="1"/>
</dbReference>
<dbReference type="Pfam" id="PF12710">
    <property type="entry name" value="HAD"/>
    <property type="match status" value="1"/>
</dbReference>
<organism evidence="6 7">
    <name type="scientific">Dietzia cinnamea</name>
    <dbReference type="NCBI Taxonomy" id="321318"/>
    <lineage>
        <taxon>Bacteria</taxon>
        <taxon>Bacillati</taxon>
        <taxon>Actinomycetota</taxon>
        <taxon>Actinomycetes</taxon>
        <taxon>Mycobacteriales</taxon>
        <taxon>Dietziaceae</taxon>
        <taxon>Dietzia</taxon>
    </lineage>
</organism>
<dbReference type="NCBIfam" id="TIGR01488">
    <property type="entry name" value="HAD-SF-IB"/>
    <property type="match status" value="1"/>
</dbReference>
<dbReference type="GO" id="GO:0046872">
    <property type="term" value="F:metal ion binding"/>
    <property type="evidence" value="ECO:0007669"/>
    <property type="project" value="UniProtKB-KW"/>
</dbReference>
<feature type="transmembrane region" description="Helical" evidence="5">
    <location>
        <begin position="250"/>
        <end position="272"/>
    </location>
</feature>
<reference evidence="6 7" key="1">
    <citation type="submission" date="2019-03" db="EMBL/GenBank/DDBJ databases">
        <title>Root nodule microbial communities of legume samples collected from USA, Mexico and Botswana.</title>
        <authorList>
            <person name="Hirsch A."/>
        </authorList>
    </citation>
    <scope>NUCLEOTIDE SEQUENCE [LARGE SCALE GENOMIC DNA]</scope>
    <source>
        <strain evidence="6 7">55</strain>
    </source>
</reference>
<evidence type="ECO:0000256" key="2">
    <source>
        <dbReference type="ARBA" id="ARBA00022723"/>
    </source>
</evidence>
<evidence type="ECO:0000313" key="7">
    <source>
        <dbReference type="Proteomes" id="UP000295805"/>
    </source>
</evidence>
<dbReference type="Gene3D" id="3.40.50.1000">
    <property type="entry name" value="HAD superfamily/HAD-like"/>
    <property type="match status" value="1"/>
</dbReference>
<name>A0A4R3ZTF0_9ACTN</name>
<evidence type="ECO:0000313" key="6">
    <source>
        <dbReference type="EMBL" id="TCW23608.1"/>
    </source>
</evidence>
<dbReference type="InterPro" id="IPR050582">
    <property type="entry name" value="HAD-like_SerB"/>
</dbReference>
<dbReference type="InterPro" id="IPR036412">
    <property type="entry name" value="HAD-like_sf"/>
</dbReference>
<keyword evidence="4" id="KW-0460">Magnesium</keyword>
<dbReference type="FunFam" id="3.40.50.1000:FF:000025">
    <property type="entry name" value="HAD hydrolase, family IB"/>
    <property type="match status" value="1"/>
</dbReference>
<comment type="caution">
    <text evidence="6">The sequence shown here is derived from an EMBL/GenBank/DDBJ whole genome shotgun (WGS) entry which is preliminary data.</text>
</comment>
<dbReference type="CDD" id="cd02612">
    <property type="entry name" value="HAD_PGPPase"/>
    <property type="match status" value="1"/>
</dbReference>